<sequence>MGNPLHFIQASDTSGLTALCTDQGALPGQYAALQAHLKALGLERWGTLWAEPVTGQSIPTGYASISWYTPLEGVGTPLSRLDADEAEQVRTELRRAREALAPHLDDSPGGAFLRKALFIPSADAVFVVNGRPVLVNWGLLPPGTDEATAPVLWGETSASAAPDGKPPLSSAGTAAFTASPLSDAAGSGSKDGNADQAAASATGIGAAGAATAATAVPTAGVARHGRWGLLAALLIGFMLGALLLLLLRSCAPQAPETPPPPPPPAPESPQDAARKAERDTLLREKAFWQGLLELTPCELRAFFAANGDKAPTAAPDGQEAMPAPPEHTLPQSPAPDGLPGLRLPPLPDANATAPTPSIDPAALTLPQRMERGTVLILAPVPGGAQQGTGFFINADHVLTNRHVVANAIDGMAIVTNTAMSGARRGKVVAVSDAPGYDFAVLRVALAAGDGVLPLPLCAAIGRTDKVSAWGFPALISEQDPAYLRLLQGDFTAVPEVTYTDGVVNAILQTEPRNIVHSAVVSQGNSGGPLVNGKGQAVGINTFIRLDVESNRQTQTALGSDAIMAFLREKGIAFTEEQ</sequence>
<evidence type="ECO:0000313" key="4">
    <source>
        <dbReference type="Proteomes" id="UP000824264"/>
    </source>
</evidence>
<organism evidence="3 4">
    <name type="scientific">Candidatus Bilophila faecipullorum</name>
    <dbReference type="NCBI Taxonomy" id="2838482"/>
    <lineage>
        <taxon>Bacteria</taxon>
        <taxon>Pseudomonadati</taxon>
        <taxon>Thermodesulfobacteriota</taxon>
        <taxon>Desulfovibrionia</taxon>
        <taxon>Desulfovibrionales</taxon>
        <taxon>Desulfovibrionaceae</taxon>
        <taxon>Bilophila</taxon>
    </lineage>
</organism>
<dbReference type="InterPro" id="IPR043504">
    <property type="entry name" value="Peptidase_S1_PA_chymotrypsin"/>
</dbReference>
<feature type="region of interest" description="Disordered" evidence="1">
    <location>
        <begin position="309"/>
        <end position="351"/>
    </location>
</feature>
<dbReference type="PRINTS" id="PR00834">
    <property type="entry name" value="PROTEASES2C"/>
</dbReference>
<feature type="region of interest" description="Disordered" evidence="1">
    <location>
        <begin position="253"/>
        <end position="278"/>
    </location>
</feature>
<dbReference type="GO" id="GO:0006508">
    <property type="term" value="P:proteolysis"/>
    <property type="evidence" value="ECO:0007669"/>
    <property type="project" value="InterPro"/>
</dbReference>
<dbReference type="Proteomes" id="UP000824264">
    <property type="component" value="Unassembled WGS sequence"/>
</dbReference>
<evidence type="ECO:0000313" key="3">
    <source>
        <dbReference type="EMBL" id="HIW77653.1"/>
    </source>
</evidence>
<proteinExistence type="predicted"/>
<reference evidence="3" key="1">
    <citation type="journal article" date="2021" name="PeerJ">
        <title>Extensive microbial diversity within the chicken gut microbiome revealed by metagenomics and culture.</title>
        <authorList>
            <person name="Gilroy R."/>
            <person name="Ravi A."/>
            <person name="Getino M."/>
            <person name="Pursley I."/>
            <person name="Horton D.L."/>
            <person name="Alikhan N.F."/>
            <person name="Baker D."/>
            <person name="Gharbi K."/>
            <person name="Hall N."/>
            <person name="Watson M."/>
            <person name="Adriaenssens E.M."/>
            <person name="Foster-Nyarko E."/>
            <person name="Jarju S."/>
            <person name="Secka A."/>
            <person name="Antonio M."/>
            <person name="Oren A."/>
            <person name="Chaudhuri R.R."/>
            <person name="La Ragione R."/>
            <person name="Hildebrand F."/>
            <person name="Pallen M.J."/>
        </authorList>
    </citation>
    <scope>NUCLEOTIDE SEQUENCE</scope>
    <source>
        <strain evidence="3">ChiSxjej5B17-1746</strain>
    </source>
</reference>
<dbReference type="SUPFAM" id="SSF50494">
    <property type="entry name" value="Trypsin-like serine proteases"/>
    <property type="match status" value="1"/>
</dbReference>
<dbReference type="Gene3D" id="2.40.10.10">
    <property type="entry name" value="Trypsin-like serine proteases"/>
    <property type="match status" value="2"/>
</dbReference>
<comment type="caution">
    <text evidence="3">The sequence shown here is derived from an EMBL/GenBank/DDBJ whole genome shotgun (WGS) entry which is preliminary data.</text>
</comment>
<keyword evidence="2" id="KW-0472">Membrane</keyword>
<protein>
    <submittedName>
        <fullName evidence="3">S1 family peptidase</fullName>
    </submittedName>
</protein>
<dbReference type="Pfam" id="PF13365">
    <property type="entry name" value="Trypsin_2"/>
    <property type="match status" value="1"/>
</dbReference>
<accession>A0A9D1U824</accession>
<dbReference type="PANTHER" id="PTHR43019">
    <property type="entry name" value="SERINE ENDOPROTEASE DEGS"/>
    <property type="match status" value="1"/>
</dbReference>
<reference evidence="3" key="2">
    <citation type="submission" date="2021-04" db="EMBL/GenBank/DDBJ databases">
        <authorList>
            <person name="Gilroy R."/>
        </authorList>
    </citation>
    <scope>NUCLEOTIDE SEQUENCE</scope>
    <source>
        <strain evidence="3">ChiSxjej5B17-1746</strain>
    </source>
</reference>
<gene>
    <name evidence="3" type="ORF">H9874_00705</name>
</gene>
<evidence type="ECO:0000256" key="2">
    <source>
        <dbReference type="SAM" id="Phobius"/>
    </source>
</evidence>
<dbReference type="GO" id="GO:0004252">
    <property type="term" value="F:serine-type endopeptidase activity"/>
    <property type="evidence" value="ECO:0007669"/>
    <property type="project" value="InterPro"/>
</dbReference>
<dbReference type="AlphaFoldDB" id="A0A9D1U824"/>
<name>A0A9D1U824_9BACT</name>
<evidence type="ECO:0000256" key="1">
    <source>
        <dbReference type="SAM" id="MobiDB-lite"/>
    </source>
</evidence>
<feature type="compositionally biased region" description="Pro residues" evidence="1">
    <location>
        <begin position="255"/>
        <end position="267"/>
    </location>
</feature>
<feature type="transmembrane region" description="Helical" evidence="2">
    <location>
        <begin position="227"/>
        <end position="247"/>
    </location>
</feature>
<dbReference type="EMBL" id="DXGI01000023">
    <property type="protein sequence ID" value="HIW77653.1"/>
    <property type="molecule type" value="Genomic_DNA"/>
</dbReference>
<dbReference type="InterPro" id="IPR009003">
    <property type="entry name" value="Peptidase_S1_PA"/>
</dbReference>
<dbReference type="InterPro" id="IPR001940">
    <property type="entry name" value="Peptidase_S1C"/>
</dbReference>
<keyword evidence="2" id="KW-0812">Transmembrane</keyword>
<dbReference type="PANTHER" id="PTHR43019:SF23">
    <property type="entry name" value="PROTEASE DO-LIKE 5, CHLOROPLASTIC"/>
    <property type="match status" value="1"/>
</dbReference>
<keyword evidence="2" id="KW-1133">Transmembrane helix</keyword>